<feature type="domain" description="PD-(D/E)XK endonuclease-like" evidence="2">
    <location>
        <begin position="727"/>
        <end position="935"/>
    </location>
</feature>
<dbReference type="Proteomes" id="UP000474757">
    <property type="component" value="Unassembled WGS sequence"/>
</dbReference>
<dbReference type="NCBIfam" id="TIGR02786">
    <property type="entry name" value="addB_alphas"/>
    <property type="match status" value="1"/>
</dbReference>
<keyword evidence="4" id="KW-1185">Reference proteome</keyword>
<comment type="caution">
    <text evidence="3">The sequence shown here is derived from an EMBL/GenBank/DDBJ whole genome shotgun (WGS) entry which is preliminary data.</text>
</comment>
<dbReference type="Pfam" id="PF12705">
    <property type="entry name" value="PDDEXK_1"/>
    <property type="match status" value="1"/>
</dbReference>
<dbReference type="InterPro" id="IPR038726">
    <property type="entry name" value="PDDEXK_AddAB-type"/>
</dbReference>
<accession>A0A6B2JXE2</accession>
<dbReference type="InterPro" id="IPR014153">
    <property type="entry name" value="Ds_break_AddB"/>
</dbReference>
<proteinExistence type="predicted"/>
<dbReference type="AlphaFoldDB" id="A0A6B2JXE2"/>
<sequence length="994" mass="107364">MSASRARCRWPRSCSPVSEPLFDRPGLFTLPPGVDFARQVLEGLDARLGDAPPEARARVTIWVNTNRMARRMKDIAAEGGAQLLPRIRTLSDLALMPEAGAVAAAPPLRRKLELTRLTAALIHARPEVAPRSALFDLADSLYAILAEMEGEGVPASAIAELDVSDLSGHWALAQEFLSIATGFLDATDAPPGPEGRMRAAVLRLAKRWETEPPADPVIVAGSTGSRGAAALLIAAVARLPNGAAILPGFDHHLPQAVWDGMGGPLSGEDHPQYRFRRLAREVGASETALPRWSDTPPPAPERNALLSLALRPAPVTDAWLAEGPRLAGLEEATASLTLLEAPDPRHEAEAIAIRLRRAAEEGQSAALITPDRMLTRRVSAALSRWNITPDDSAGVPLPLTAPGRFLRMVAELFVRPPGAAQLLALLKHPFTLSDGRDRGNHVRRTAALERMLRHDGPPSPGPGAFRRMSEKGLKDDDRLRVWAEWLEDCLTLGPPGPMPLADHVARHVSLAERLAAGPGQEGTGELWDEEPGRRAHAVMEALAAHADAAGEVDAAEYAALLEGVLSGEEARNPEAGHPLIRIWGTLEARVQGADLMILAGLNEASWPKPPAADPWLNRRMRAEAGLLLPERRIGLSAHDFQQAAAGREVWLTRSLRSDEAETVPSRWLNRLTNLLGGLERGKPALAAMRQRGHEALALAERLERPSGPPRPAPRPAPRPPVAQRPTRLSVTDVGRLYSDPYAIYARKVLNLRPLDPLTPEPDARLRGEILHRVFERFVKDGPPAAAPTAEAELMRFAEAVLDADCPWPSMRRLWLARIARVAPAFLAGEIGRQARALPGIFEQTGGAPVGATGITLIAKADRIDVADGGAGVWVYDYKTGPPPSVNAQKKSERQLLLEAALIEEGGFPELGPVPVRGAEYIGLGTNPKVVQAPLAELTPESVWASLEAVLSSWMRPGRGYVSRRRAGSYDGDYDHLARYGEWDESDPPAPEDMP</sequence>
<dbReference type="EMBL" id="JAAGAB010000004">
    <property type="protein sequence ID" value="NDV02800.1"/>
    <property type="molecule type" value="Genomic_DNA"/>
</dbReference>
<evidence type="ECO:0000313" key="4">
    <source>
        <dbReference type="Proteomes" id="UP000474757"/>
    </source>
</evidence>
<protein>
    <submittedName>
        <fullName evidence="3">Double-strand break repair protein AddB</fullName>
    </submittedName>
</protein>
<reference evidence="3 4" key="1">
    <citation type="submission" date="2020-02" db="EMBL/GenBank/DDBJ databases">
        <title>Pseudoroseicyclus tamarix, sp. nov., isolated from offshore sediment of a Tamarix chinensis forest.</title>
        <authorList>
            <person name="Gai Y."/>
        </authorList>
    </citation>
    <scope>NUCLEOTIDE SEQUENCE [LARGE SCALE GENOMIC DNA]</scope>
    <source>
        <strain evidence="3 4">CLL3-39</strain>
    </source>
</reference>
<evidence type="ECO:0000259" key="2">
    <source>
        <dbReference type="Pfam" id="PF12705"/>
    </source>
</evidence>
<gene>
    <name evidence="3" type="primary">addB</name>
    <name evidence="3" type="ORF">GZA08_17695</name>
</gene>
<feature type="region of interest" description="Disordered" evidence="1">
    <location>
        <begin position="701"/>
        <end position="729"/>
    </location>
</feature>
<feature type="compositionally biased region" description="Pro residues" evidence="1">
    <location>
        <begin position="706"/>
        <end position="722"/>
    </location>
</feature>
<dbReference type="SUPFAM" id="SSF52540">
    <property type="entry name" value="P-loop containing nucleoside triphosphate hydrolases"/>
    <property type="match status" value="1"/>
</dbReference>
<name>A0A6B2JXE2_9RHOB</name>
<dbReference type="InterPro" id="IPR027417">
    <property type="entry name" value="P-loop_NTPase"/>
</dbReference>
<organism evidence="3 4">
    <name type="scientific">Pseudoroseicyclus tamaricis</name>
    <dbReference type="NCBI Taxonomy" id="2705421"/>
    <lineage>
        <taxon>Bacteria</taxon>
        <taxon>Pseudomonadati</taxon>
        <taxon>Pseudomonadota</taxon>
        <taxon>Alphaproteobacteria</taxon>
        <taxon>Rhodobacterales</taxon>
        <taxon>Paracoccaceae</taxon>
        <taxon>Pseudoroseicyclus</taxon>
    </lineage>
</organism>
<evidence type="ECO:0000313" key="3">
    <source>
        <dbReference type="EMBL" id="NDV02800.1"/>
    </source>
</evidence>
<evidence type="ECO:0000256" key="1">
    <source>
        <dbReference type="SAM" id="MobiDB-lite"/>
    </source>
</evidence>